<dbReference type="AlphaFoldDB" id="A0A6M3L5A1"/>
<organism evidence="1">
    <name type="scientific">viral metagenome</name>
    <dbReference type="NCBI Taxonomy" id="1070528"/>
    <lineage>
        <taxon>unclassified sequences</taxon>
        <taxon>metagenomes</taxon>
        <taxon>organismal metagenomes</taxon>
    </lineage>
</organism>
<gene>
    <name evidence="1" type="ORF">MM415B02629_0003</name>
</gene>
<sequence length="211" mass="24487">MFKKEIEEIFMSLDKIEFFGSPDRKGKMAEGKITSEFPAWYFENKINDLRYEIERNENRISKNMIPDHEIPRVKEENKRLIERLSSILKSKPKINGKDFDTLAGIYKDLTDQIGDSMFSRTEMRKGLVSAHEEAKRRIEPIIKVNSDCDSILSKFNISHVGGKISRNQADKVAKILGKIIDAPTNMEYYRKDHSYGTYKSEKSLEELEAGR</sequence>
<protein>
    <submittedName>
        <fullName evidence="1">Uncharacterized protein</fullName>
    </submittedName>
</protein>
<dbReference type="EMBL" id="MT142817">
    <property type="protein sequence ID" value="QJA89012.1"/>
    <property type="molecule type" value="Genomic_DNA"/>
</dbReference>
<reference evidence="1" key="1">
    <citation type="submission" date="2020-03" db="EMBL/GenBank/DDBJ databases">
        <title>The deep terrestrial virosphere.</title>
        <authorList>
            <person name="Holmfeldt K."/>
            <person name="Nilsson E."/>
            <person name="Simone D."/>
            <person name="Lopez-Fernandez M."/>
            <person name="Wu X."/>
            <person name="de Brujin I."/>
            <person name="Lundin D."/>
            <person name="Andersson A."/>
            <person name="Bertilsson S."/>
            <person name="Dopson M."/>
        </authorList>
    </citation>
    <scope>NUCLEOTIDE SEQUENCE</scope>
    <source>
        <strain evidence="1">MM415B02629</strain>
    </source>
</reference>
<proteinExistence type="predicted"/>
<name>A0A6M3L5A1_9ZZZZ</name>
<evidence type="ECO:0000313" key="1">
    <source>
        <dbReference type="EMBL" id="QJA89012.1"/>
    </source>
</evidence>
<accession>A0A6M3L5A1</accession>